<dbReference type="AlphaFoldDB" id="A0A1Y1W5H9"/>
<dbReference type="GO" id="GO:0008725">
    <property type="term" value="F:DNA-3-methyladenine glycosylase activity"/>
    <property type="evidence" value="ECO:0007669"/>
    <property type="project" value="TreeGrafter"/>
</dbReference>
<dbReference type="PANTHER" id="PTHR43003">
    <property type="entry name" value="DNA-3-METHYLADENINE GLYCOSYLASE"/>
    <property type="match status" value="1"/>
</dbReference>
<sequence>GDTGYISLCKSIVYQQLAGKAAAAILLKFLRRFGTLKDLTKEDSELTPDDFEFPRPSVVASLDVDEMRECGLGQRKSEYMKAVAEKFRDGELSDAKLAALSDDEVTKALVAIRGIGPWTADMFLMFHLKRANVLPTLDLAIRKSMCKHFGVPFTKTTPTHDELVALGRIWEPYRSVATWYMWRMSD</sequence>
<keyword evidence="6" id="KW-1185">Reference proteome</keyword>
<dbReference type="Proteomes" id="UP000193922">
    <property type="component" value="Unassembled WGS sequence"/>
</dbReference>
<dbReference type="RefSeq" id="XP_040742549.1">
    <property type="nucleotide sequence ID" value="XM_040884045.1"/>
</dbReference>
<dbReference type="GO" id="GO:0043916">
    <property type="term" value="F:DNA-7-methylguanine glycosylase activity"/>
    <property type="evidence" value="ECO:0007669"/>
    <property type="project" value="TreeGrafter"/>
</dbReference>
<dbReference type="EMBL" id="MCFD01000009">
    <property type="protein sequence ID" value="ORX68767.1"/>
    <property type="molecule type" value="Genomic_DNA"/>
</dbReference>
<dbReference type="GeneID" id="63800693"/>
<evidence type="ECO:0000259" key="4">
    <source>
        <dbReference type="SMART" id="SM00478"/>
    </source>
</evidence>
<keyword evidence="3" id="KW-0234">DNA repair</keyword>
<dbReference type="PANTHER" id="PTHR43003:SF5">
    <property type="entry name" value="DNA-3-METHYLADENINE GLYCOSYLASE"/>
    <property type="match status" value="1"/>
</dbReference>
<evidence type="ECO:0000256" key="3">
    <source>
        <dbReference type="ARBA" id="ARBA00023204"/>
    </source>
</evidence>
<evidence type="ECO:0000313" key="5">
    <source>
        <dbReference type="EMBL" id="ORX68767.1"/>
    </source>
</evidence>
<dbReference type="OrthoDB" id="415889at2759"/>
<dbReference type="GO" id="GO:0005634">
    <property type="term" value="C:nucleus"/>
    <property type="evidence" value="ECO:0007669"/>
    <property type="project" value="TreeGrafter"/>
</dbReference>
<accession>A0A1Y1W5H9</accession>
<dbReference type="FunFam" id="1.10.340.30:FF:000004">
    <property type="entry name" value="DNA-3-methyladenine glycosylase II"/>
    <property type="match status" value="1"/>
</dbReference>
<comment type="similarity">
    <text evidence="1">Belongs to the alkylbase DNA glycosidase AlkA family.</text>
</comment>
<dbReference type="SMART" id="SM00478">
    <property type="entry name" value="ENDO3c"/>
    <property type="match status" value="1"/>
</dbReference>
<dbReference type="GO" id="GO:0006307">
    <property type="term" value="P:DNA alkylation repair"/>
    <property type="evidence" value="ECO:0007669"/>
    <property type="project" value="TreeGrafter"/>
</dbReference>
<comment type="caution">
    <text evidence="5">The sequence shown here is derived from an EMBL/GenBank/DDBJ whole genome shotgun (WGS) entry which is preliminary data.</text>
</comment>
<dbReference type="SUPFAM" id="SSF48150">
    <property type="entry name" value="DNA-glycosylase"/>
    <property type="match status" value="1"/>
</dbReference>
<dbReference type="Gene3D" id="1.10.1670.40">
    <property type="match status" value="1"/>
</dbReference>
<dbReference type="GO" id="GO:0032131">
    <property type="term" value="F:alkylated DNA binding"/>
    <property type="evidence" value="ECO:0007669"/>
    <property type="project" value="TreeGrafter"/>
</dbReference>
<dbReference type="InterPro" id="IPR003265">
    <property type="entry name" value="HhH-GPD_domain"/>
</dbReference>
<proteinExistence type="inferred from homology"/>
<name>A0A1Y1W5H9_9FUNG</name>
<feature type="non-terminal residue" evidence="5">
    <location>
        <position position="1"/>
    </location>
</feature>
<evidence type="ECO:0000313" key="6">
    <source>
        <dbReference type="Proteomes" id="UP000193922"/>
    </source>
</evidence>
<feature type="non-terminal residue" evidence="5">
    <location>
        <position position="186"/>
    </location>
</feature>
<dbReference type="Gene3D" id="1.10.340.30">
    <property type="entry name" value="Hypothetical protein, domain 2"/>
    <property type="match status" value="1"/>
</dbReference>
<feature type="domain" description="HhH-GPD" evidence="4">
    <location>
        <begin position="13"/>
        <end position="186"/>
    </location>
</feature>
<keyword evidence="2" id="KW-0227">DNA damage</keyword>
<dbReference type="Pfam" id="PF00730">
    <property type="entry name" value="HhH-GPD"/>
    <property type="match status" value="1"/>
</dbReference>
<dbReference type="InterPro" id="IPR051912">
    <property type="entry name" value="Alkylbase_DNA_Glycosylase/TA"/>
</dbReference>
<dbReference type="InterPro" id="IPR011257">
    <property type="entry name" value="DNA_glycosylase"/>
</dbReference>
<dbReference type="CDD" id="cd00056">
    <property type="entry name" value="ENDO3c"/>
    <property type="match status" value="1"/>
</dbReference>
<dbReference type="GO" id="GO:0006285">
    <property type="term" value="P:base-excision repair, AP site formation"/>
    <property type="evidence" value="ECO:0007669"/>
    <property type="project" value="UniProtKB-ARBA"/>
</dbReference>
<dbReference type="STRING" id="61395.A0A1Y1W5H9"/>
<gene>
    <name evidence="5" type="ORF">DL89DRAFT_204427</name>
</gene>
<organism evidence="5 6">
    <name type="scientific">Linderina pennispora</name>
    <dbReference type="NCBI Taxonomy" id="61395"/>
    <lineage>
        <taxon>Eukaryota</taxon>
        <taxon>Fungi</taxon>
        <taxon>Fungi incertae sedis</taxon>
        <taxon>Zoopagomycota</taxon>
        <taxon>Kickxellomycotina</taxon>
        <taxon>Kickxellomycetes</taxon>
        <taxon>Kickxellales</taxon>
        <taxon>Kickxellaceae</taxon>
        <taxon>Linderina</taxon>
    </lineage>
</organism>
<dbReference type="GO" id="GO:0032993">
    <property type="term" value="C:protein-DNA complex"/>
    <property type="evidence" value="ECO:0007669"/>
    <property type="project" value="TreeGrafter"/>
</dbReference>
<evidence type="ECO:0000256" key="2">
    <source>
        <dbReference type="ARBA" id="ARBA00022763"/>
    </source>
</evidence>
<protein>
    <submittedName>
        <fullName evidence="5">DNA glycosylase</fullName>
    </submittedName>
</protein>
<evidence type="ECO:0000256" key="1">
    <source>
        <dbReference type="ARBA" id="ARBA00010817"/>
    </source>
</evidence>
<reference evidence="5 6" key="1">
    <citation type="submission" date="2016-07" db="EMBL/GenBank/DDBJ databases">
        <title>Pervasive Adenine N6-methylation of Active Genes in Fungi.</title>
        <authorList>
            <consortium name="DOE Joint Genome Institute"/>
            <person name="Mondo S.J."/>
            <person name="Dannebaum R.O."/>
            <person name="Kuo R.C."/>
            <person name="Labutti K."/>
            <person name="Haridas S."/>
            <person name="Kuo A."/>
            <person name="Salamov A."/>
            <person name="Ahrendt S.R."/>
            <person name="Lipzen A."/>
            <person name="Sullivan W."/>
            <person name="Andreopoulos W.B."/>
            <person name="Clum A."/>
            <person name="Lindquist E."/>
            <person name="Daum C."/>
            <person name="Ramamoorthy G.K."/>
            <person name="Gryganskyi A."/>
            <person name="Culley D."/>
            <person name="Magnuson J.K."/>
            <person name="James T.Y."/>
            <person name="O'Malley M.A."/>
            <person name="Stajich J.E."/>
            <person name="Spatafora J.W."/>
            <person name="Visel A."/>
            <person name="Grigoriev I.V."/>
        </authorList>
    </citation>
    <scope>NUCLEOTIDE SEQUENCE [LARGE SCALE GENOMIC DNA]</scope>
    <source>
        <strain evidence="5 6">ATCC 12442</strain>
    </source>
</reference>